<dbReference type="InterPro" id="IPR000390">
    <property type="entry name" value="Small_drug/metabolite_transptr"/>
</dbReference>
<evidence type="ECO:0000256" key="1">
    <source>
        <dbReference type="ARBA" id="ARBA00004651"/>
    </source>
</evidence>
<evidence type="ECO:0000256" key="5">
    <source>
        <dbReference type="ARBA" id="ARBA00022989"/>
    </source>
</evidence>
<dbReference type="InterPro" id="IPR045324">
    <property type="entry name" value="Small_multidrug_res"/>
</dbReference>
<keyword evidence="2" id="KW-0813">Transport</keyword>
<dbReference type="Proteomes" id="UP000076962">
    <property type="component" value="Unassembled WGS sequence"/>
</dbReference>
<dbReference type="Pfam" id="PF00893">
    <property type="entry name" value="Multi_Drug_Res"/>
    <property type="match status" value="1"/>
</dbReference>
<comment type="subcellular location">
    <subcellularLocation>
        <location evidence="1 8">Cell membrane</location>
        <topology evidence="1 8">Multi-pass membrane protein</topology>
    </subcellularLocation>
</comment>
<evidence type="ECO:0000256" key="8">
    <source>
        <dbReference type="RuleBase" id="RU003942"/>
    </source>
</evidence>
<keyword evidence="6 9" id="KW-0472">Membrane</keyword>
<evidence type="ECO:0000256" key="4">
    <source>
        <dbReference type="ARBA" id="ARBA00022692"/>
    </source>
</evidence>
<dbReference type="GO" id="GO:0022857">
    <property type="term" value="F:transmembrane transporter activity"/>
    <property type="evidence" value="ECO:0007669"/>
    <property type="project" value="InterPro"/>
</dbReference>
<dbReference type="EMBL" id="LUTY01002438">
    <property type="protein sequence ID" value="OAD20362.1"/>
    <property type="molecule type" value="Genomic_DNA"/>
</dbReference>
<dbReference type="Gene3D" id="1.10.3730.20">
    <property type="match status" value="1"/>
</dbReference>
<dbReference type="GO" id="GO:0005886">
    <property type="term" value="C:plasma membrane"/>
    <property type="evidence" value="ECO:0007669"/>
    <property type="project" value="UniProtKB-SubCell"/>
</dbReference>
<protein>
    <submittedName>
        <fullName evidence="10">Small multidrug resistance protein</fullName>
    </submittedName>
</protein>
<feature type="transmembrane region" description="Helical" evidence="9">
    <location>
        <begin position="69"/>
        <end position="91"/>
    </location>
</feature>
<evidence type="ECO:0000313" key="11">
    <source>
        <dbReference type="Proteomes" id="UP000076962"/>
    </source>
</evidence>
<keyword evidence="4 8" id="KW-0812">Transmembrane</keyword>
<organism evidence="10 11">
    <name type="scientific">Candidatus Thiomargarita nelsonii</name>
    <dbReference type="NCBI Taxonomy" id="1003181"/>
    <lineage>
        <taxon>Bacteria</taxon>
        <taxon>Pseudomonadati</taxon>
        <taxon>Pseudomonadota</taxon>
        <taxon>Gammaproteobacteria</taxon>
        <taxon>Thiotrichales</taxon>
        <taxon>Thiotrichaceae</taxon>
        <taxon>Thiomargarita</taxon>
    </lineage>
</organism>
<dbReference type="PANTHER" id="PTHR30561:SF1">
    <property type="entry name" value="MULTIDRUG TRANSPORTER EMRE"/>
    <property type="match status" value="1"/>
</dbReference>
<dbReference type="AlphaFoldDB" id="A0A176RX42"/>
<accession>A0A176RX42</accession>
<keyword evidence="3" id="KW-1003">Cell membrane</keyword>
<sequence>MMESDLKMNLIVDLNWILLIVAIVLEVSGTICMKLSDGFTKMIPIIAMLSFYGVGLSLLAMALKTIDVSVAYAVWSGLGTALIAIVGIMWFKEPATMVKIISVGLIIIGVV</sequence>
<feature type="transmembrane region" description="Helical" evidence="9">
    <location>
        <begin position="14"/>
        <end position="33"/>
    </location>
</feature>
<feature type="non-terminal residue" evidence="10">
    <location>
        <position position="111"/>
    </location>
</feature>
<dbReference type="GO" id="GO:1990961">
    <property type="term" value="P:xenobiotic detoxification by transmembrane export across the plasma membrane"/>
    <property type="evidence" value="ECO:0007669"/>
    <property type="project" value="UniProtKB-ARBA"/>
</dbReference>
<evidence type="ECO:0000256" key="6">
    <source>
        <dbReference type="ARBA" id="ARBA00023136"/>
    </source>
</evidence>
<feature type="transmembrane region" description="Helical" evidence="9">
    <location>
        <begin position="45"/>
        <end position="63"/>
    </location>
</feature>
<evidence type="ECO:0000256" key="2">
    <source>
        <dbReference type="ARBA" id="ARBA00022448"/>
    </source>
</evidence>
<dbReference type="FunFam" id="1.10.3730.20:FF:000001">
    <property type="entry name" value="Quaternary ammonium compound resistance transporter SugE"/>
    <property type="match status" value="1"/>
</dbReference>
<comment type="caution">
    <text evidence="10">The sequence shown here is derived from an EMBL/GenBank/DDBJ whole genome shotgun (WGS) entry which is preliminary data.</text>
</comment>
<proteinExistence type="inferred from homology"/>
<keyword evidence="5 9" id="KW-1133">Transmembrane helix</keyword>
<dbReference type="SUPFAM" id="SSF103481">
    <property type="entry name" value="Multidrug resistance efflux transporter EmrE"/>
    <property type="match status" value="1"/>
</dbReference>
<evidence type="ECO:0000256" key="3">
    <source>
        <dbReference type="ARBA" id="ARBA00022475"/>
    </source>
</evidence>
<evidence type="ECO:0000256" key="7">
    <source>
        <dbReference type="ARBA" id="ARBA00038032"/>
    </source>
</evidence>
<reference evidence="10 11" key="1">
    <citation type="submission" date="2016-05" db="EMBL/GenBank/DDBJ databases">
        <title>Single-cell genome of chain-forming Candidatus Thiomargarita nelsonii and comparison to other large sulfur-oxidizing bacteria.</title>
        <authorList>
            <person name="Winkel M."/>
            <person name="Salman V."/>
            <person name="Woyke T."/>
            <person name="Schulz-Vogt H."/>
            <person name="Richter M."/>
            <person name="Flood B."/>
            <person name="Bailey J."/>
            <person name="Amann R."/>
            <person name="Mussmann M."/>
        </authorList>
    </citation>
    <scope>NUCLEOTIDE SEQUENCE [LARGE SCALE GENOMIC DNA]</scope>
    <source>
        <strain evidence="10 11">THI036</strain>
    </source>
</reference>
<evidence type="ECO:0000256" key="9">
    <source>
        <dbReference type="SAM" id="Phobius"/>
    </source>
</evidence>
<dbReference type="PANTHER" id="PTHR30561">
    <property type="entry name" value="SMR FAMILY PROTON-DEPENDENT DRUG EFFLUX TRANSPORTER SUGE"/>
    <property type="match status" value="1"/>
</dbReference>
<keyword evidence="11" id="KW-1185">Reference proteome</keyword>
<dbReference type="InterPro" id="IPR037185">
    <property type="entry name" value="EmrE-like"/>
</dbReference>
<evidence type="ECO:0000313" key="10">
    <source>
        <dbReference type="EMBL" id="OAD20362.1"/>
    </source>
</evidence>
<comment type="similarity">
    <text evidence="7 8">Belongs to the drug/metabolite transporter (DMT) superfamily. Small multidrug resistance (SMR) (TC 2.A.7.1) family.</text>
</comment>
<name>A0A176RX42_9GAMM</name>
<gene>
    <name evidence="10" type="ORF">THIOM_003943</name>
</gene>